<feature type="domain" description="OmpR/PhoB-type" evidence="8">
    <location>
        <begin position="1"/>
        <end position="92"/>
    </location>
</feature>
<dbReference type="PROSITE" id="PS51755">
    <property type="entry name" value="OMPR_PHOB"/>
    <property type="match status" value="1"/>
</dbReference>
<dbReference type="SMART" id="SM01043">
    <property type="entry name" value="BTAD"/>
    <property type="match status" value="1"/>
</dbReference>
<accession>A0ABZ1UB97</accession>
<dbReference type="SUPFAM" id="SSF48452">
    <property type="entry name" value="TPR-like"/>
    <property type="match status" value="2"/>
</dbReference>
<dbReference type="InterPro" id="IPR027417">
    <property type="entry name" value="P-loop_NTPase"/>
</dbReference>
<evidence type="ECO:0000256" key="7">
    <source>
        <dbReference type="SAM" id="MobiDB-lite"/>
    </source>
</evidence>
<evidence type="ECO:0000256" key="4">
    <source>
        <dbReference type="ARBA" id="ARBA00023125"/>
    </source>
</evidence>
<evidence type="ECO:0000256" key="6">
    <source>
        <dbReference type="PROSITE-ProRule" id="PRU01091"/>
    </source>
</evidence>
<dbReference type="InterPro" id="IPR011990">
    <property type="entry name" value="TPR-like_helical_dom_sf"/>
</dbReference>
<dbReference type="RefSeq" id="WP_328958058.1">
    <property type="nucleotide sequence ID" value="NZ_CP108110.1"/>
</dbReference>
<dbReference type="PANTHER" id="PTHR35807:SF1">
    <property type="entry name" value="TRANSCRIPTIONAL REGULATOR REDD"/>
    <property type="match status" value="1"/>
</dbReference>
<feature type="region of interest" description="Disordered" evidence="7">
    <location>
        <begin position="732"/>
        <end position="756"/>
    </location>
</feature>
<evidence type="ECO:0000256" key="3">
    <source>
        <dbReference type="ARBA" id="ARBA00023015"/>
    </source>
</evidence>
<protein>
    <submittedName>
        <fullName evidence="9">NB-ARC domain-containing protein</fullName>
    </submittedName>
</protein>
<dbReference type="SMART" id="SM00862">
    <property type="entry name" value="Trans_reg_C"/>
    <property type="match status" value="1"/>
</dbReference>
<dbReference type="InterPro" id="IPR016032">
    <property type="entry name" value="Sig_transdc_resp-reg_C-effctor"/>
</dbReference>
<dbReference type="EMBL" id="CP108110">
    <property type="protein sequence ID" value="WUQ87499.1"/>
    <property type="molecule type" value="Genomic_DNA"/>
</dbReference>
<dbReference type="InterPro" id="IPR049945">
    <property type="entry name" value="AAA_22"/>
</dbReference>
<feature type="compositionally biased region" description="Gly residues" evidence="7">
    <location>
        <begin position="255"/>
        <end position="267"/>
    </location>
</feature>
<name>A0ABZ1UB97_9ACTN</name>
<keyword evidence="4 6" id="KW-0238">DNA-binding</keyword>
<sequence length="1044" mass="108441">MFVRLLGPVELRTADGRSVEPAAAKRRATLALLALELGRTVPVGRFFELLWGDAPPARARAALQGHIAALRKLIAGSGLVLSTRPPGYRLDGPADAVDSLLFERLVADAAARSAPDGDEAAAGLLRRALSLWQGPAALADLPETDLRDALADRLRKDRTLALESWADRLLRLGLGADAVPELDRAAEADPWNEALAARLVLCLQQSGRSWDALNAYHRTRRRLAADLGVGPGSALRSAVSGVLSDDPARRPATGTGPGMGTGTGTGTTPGPIRLIGRPRPGTAPATAAPTTAAPTTAAPTVRPPTAVPFASCKSTPRPSGAGRAAVTRPTPTPAPVAPAEPSTSTTPAAATAAPPPPAVTPDQLPRPAAGFVGRTPELDWLSDRLRGSDAVGGPGAGTLGVLVGPAGTGKTATALRWAHDAAAAYPDGRLFADLNAFGPGRPAEPAAVLGRFLHALGVPESELPEDRSARAALYRSLSRDRRLLVVLDDVADAGDLTDLLPAGPGCATVVTSRSTLEDLVVTEGAALLRLGPLPAEEAGLLLEHLLGRPRVAAEPEAAARLAELCGRLPLALRIVAARLATHPAWAIADLLPELDDERTRLHALDTRGSSSLRASLDRTLRHLTGTAAHLLALLAVHPGRETDVPAAAALLGAGPDEARDALAALAAHHLLTEIAPGRYRRCDLIRLYGAELLDERHASEHATATAALADHYLATVAHGAALLQPAPGAVGPTGLVGTGSGGPGGPPPRSGGRRAARPHLPTVRSILDWFQAEEPAVRGLVAAASESGDHDRAWRLAYRADGLYYSVGRRPDRLACLRTGLDAAGRTGDPAAVAAMEAVTARALSGRGRTVEAHRLALRAVDRSSGTDDAVRVQALTVLAVTTAAGGRPDEAVRLGERAIALAETHGHAEHAPYALSNTAGLYGLAGDPAQALRRAREARALLAEHPLAVFHLSAMINEAHALQLLGRYGDAEESWRQTVERCRFAGAVHLQAVAERHFADFLLATGRTPEAVGTLRAARGLYGRLGDTAVVSELDRRLAVLAG</sequence>
<dbReference type="InterPro" id="IPR051677">
    <property type="entry name" value="AfsR-DnrI-RedD_regulator"/>
</dbReference>
<dbReference type="InterPro" id="IPR036388">
    <property type="entry name" value="WH-like_DNA-bd_sf"/>
</dbReference>
<dbReference type="InterPro" id="IPR005158">
    <property type="entry name" value="BTAD"/>
</dbReference>
<feature type="region of interest" description="Disordered" evidence="7">
    <location>
        <begin position="240"/>
        <end position="362"/>
    </location>
</feature>
<evidence type="ECO:0000256" key="5">
    <source>
        <dbReference type="ARBA" id="ARBA00023163"/>
    </source>
</evidence>
<dbReference type="Gene3D" id="3.40.50.300">
    <property type="entry name" value="P-loop containing nucleotide triphosphate hydrolases"/>
    <property type="match status" value="1"/>
</dbReference>
<dbReference type="Gene3D" id="1.10.10.10">
    <property type="entry name" value="Winged helix-like DNA-binding domain superfamily/Winged helix DNA-binding domain"/>
    <property type="match status" value="1"/>
</dbReference>
<feature type="compositionally biased region" description="Low complexity" evidence="7">
    <location>
        <begin position="339"/>
        <end position="352"/>
    </location>
</feature>
<gene>
    <name evidence="9" type="ORF">OHA16_33750</name>
</gene>
<keyword evidence="2" id="KW-0902">Two-component regulatory system</keyword>
<reference evidence="9" key="1">
    <citation type="submission" date="2022-10" db="EMBL/GenBank/DDBJ databases">
        <title>The complete genomes of actinobacterial strains from the NBC collection.</title>
        <authorList>
            <person name="Joergensen T.S."/>
            <person name="Alvarez Arevalo M."/>
            <person name="Sterndorff E.B."/>
            <person name="Faurdal D."/>
            <person name="Vuksanovic O."/>
            <person name="Mourched A.-S."/>
            <person name="Charusanti P."/>
            <person name="Shaw S."/>
            <person name="Blin K."/>
            <person name="Weber T."/>
        </authorList>
    </citation>
    <scope>NUCLEOTIDE SEQUENCE</scope>
    <source>
        <strain evidence="9">NBC_00222</strain>
    </source>
</reference>
<dbReference type="SUPFAM" id="SSF52540">
    <property type="entry name" value="P-loop containing nucleoside triphosphate hydrolases"/>
    <property type="match status" value="1"/>
</dbReference>
<dbReference type="Pfam" id="PF03704">
    <property type="entry name" value="BTAD"/>
    <property type="match status" value="1"/>
</dbReference>
<feature type="compositionally biased region" description="Gly residues" evidence="7">
    <location>
        <begin position="734"/>
        <end position="743"/>
    </location>
</feature>
<keyword evidence="10" id="KW-1185">Reference proteome</keyword>
<dbReference type="Gene3D" id="1.25.40.10">
    <property type="entry name" value="Tetratricopeptide repeat domain"/>
    <property type="match status" value="2"/>
</dbReference>
<keyword evidence="5" id="KW-0804">Transcription</keyword>
<feature type="DNA-binding region" description="OmpR/PhoB-type" evidence="6">
    <location>
        <begin position="1"/>
        <end position="92"/>
    </location>
</feature>
<comment type="similarity">
    <text evidence="1">Belongs to the AfsR/DnrI/RedD regulatory family.</text>
</comment>
<feature type="compositionally biased region" description="Low complexity" evidence="7">
    <location>
        <begin position="268"/>
        <end position="300"/>
    </location>
</feature>
<dbReference type="PANTHER" id="PTHR35807">
    <property type="entry name" value="TRANSCRIPTIONAL REGULATOR REDD-RELATED"/>
    <property type="match status" value="1"/>
</dbReference>
<keyword evidence="3" id="KW-0805">Transcription regulation</keyword>
<dbReference type="PRINTS" id="PR00364">
    <property type="entry name" value="DISEASERSIST"/>
</dbReference>
<dbReference type="Pfam" id="PF13401">
    <property type="entry name" value="AAA_22"/>
    <property type="match status" value="1"/>
</dbReference>
<dbReference type="InterPro" id="IPR001867">
    <property type="entry name" value="OmpR/PhoB-type_DNA-bd"/>
</dbReference>
<evidence type="ECO:0000256" key="1">
    <source>
        <dbReference type="ARBA" id="ARBA00005820"/>
    </source>
</evidence>
<evidence type="ECO:0000313" key="9">
    <source>
        <dbReference type="EMBL" id="WUQ87499.1"/>
    </source>
</evidence>
<organism evidence="9 10">
    <name type="scientific">Kitasatospora purpeofusca</name>
    <dbReference type="NCBI Taxonomy" id="67352"/>
    <lineage>
        <taxon>Bacteria</taxon>
        <taxon>Bacillati</taxon>
        <taxon>Actinomycetota</taxon>
        <taxon>Actinomycetes</taxon>
        <taxon>Kitasatosporales</taxon>
        <taxon>Streptomycetaceae</taxon>
        <taxon>Kitasatospora</taxon>
    </lineage>
</organism>
<evidence type="ECO:0000259" key="8">
    <source>
        <dbReference type="PROSITE" id="PS51755"/>
    </source>
</evidence>
<dbReference type="Proteomes" id="UP001432222">
    <property type="component" value="Chromosome"/>
</dbReference>
<evidence type="ECO:0000313" key="10">
    <source>
        <dbReference type="Proteomes" id="UP001432222"/>
    </source>
</evidence>
<proteinExistence type="inferred from homology"/>
<dbReference type="SUPFAM" id="SSF46894">
    <property type="entry name" value="C-terminal effector domain of the bipartite response regulators"/>
    <property type="match status" value="1"/>
</dbReference>
<dbReference type="CDD" id="cd15831">
    <property type="entry name" value="BTAD"/>
    <property type="match status" value="1"/>
</dbReference>
<evidence type="ECO:0000256" key="2">
    <source>
        <dbReference type="ARBA" id="ARBA00023012"/>
    </source>
</evidence>